<dbReference type="Gene3D" id="3.40.50.720">
    <property type="entry name" value="NAD(P)-binding Rossmann-like Domain"/>
    <property type="match status" value="1"/>
</dbReference>
<comment type="similarity">
    <text evidence="1">Belongs to the short-chain dehydrogenases/reductases (SDR) family.</text>
</comment>
<evidence type="ECO:0000313" key="5">
    <source>
        <dbReference type="EMBL" id="MEQ4484245.1"/>
    </source>
</evidence>
<dbReference type="RefSeq" id="WP_232186627.1">
    <property type="nucleotide sequence ID" value="NZ_JAIOAP010000009.1"/>
</dbReference>
<dbReference type="PROSITE" id="PS00061">
    <property type="entry name" value="ADH_SHORT"/>
    <property type="match status" value="1"/>
</dbReference>
<dbReference type="EMBL" id="JASKHM010000010">
    <property type="protein sequence ID" value="MEQ4484245.1"/>
    <property type="molecule type" value="Genomic_DNA"/>
</dbReference>
<keyword evidence="6" id="KW-1185">Reference proteome</keyword>
<reference evidence="5 6" key="1">
    <citation type="journal article" date="2023" name="Genome Announc.">
        <title>Pan-Genome Analyses of the Genus Cohnella and Proposal of the Novel Species Cohnella silvisoli sp. nov., Isolated from Forest Soil.</title>
        <authorList>
            <person name="Wang C."/>
            <person name="Mao L."/>
            <person name="Bao G."/>
            <person name="Zhu H."/>
        </authorList>
    </citation>
    <scope>NUCLEOTIDE SEQUENCE [LARGE SCALE GENOMIC DNA]</scope>
    <source>
        <strain evidence="5 6">NL03-T5-1</strain>
    </source>
</reference>
<dbReference type="PRINTS" id="PR00081">
    <property type="entry name" value="GDHRDH"/>
</dbReference>
<dbReference type="InterPro" id="IPR002347">
    <property type="entry name" value="SDR_fam"/>
</dbReference>
<organism evidence="5 6">
    <name type="scientific">Cohnella silvisoli</name>
    <dbReference type="NCBI Taxonomy" id="2873699"/>
    <lineage>
        <taxon>Bacteria</taxon>
        <taxon>Bacillati</taxon>
        <taxon>Bacillota</taxon>
        <taxon>Bacilli</taxon>
        <taxon>Bacillales</taxon>
        <taxon>Paenibacillaceae</taxon>
        <taxon>Cohnella</taxon>
    </lineage>
</organism>
<accession>A0ABV1KVU5</accession>
<evidence type="ECO:0000256" key="3">
    <source>
        <dbReference type="ARBA" id="ARBA00023027"/>
    </source>
</evidence>
<dbReference type="InterPro" id="IPR036291">
    <property type="entry name" value="NAD(P)-bd_dom_sf"/>
</dbReference>
<evidence type="ECO:0000313" key="6">
    <source>
        <dbReference type="Proteomes" id="UP001493487"/>
    </source>
</evidence>
<dbReference type="NCBIfam" id="NF005559">
    <property type="entry name" value="PRK07231.1"/>
    <property type="match status" value="1"/>
</dbReference>
<dbReference type="SMART" id="SM00822">
    <property type="entry name" value="PKS_KR"/>
    <property type="match status" value="1"/>
</dbReference>
<sequence>MRAHPYEFNGKVAVVTGGTMGIGFGAARSLAQGGANVVICGSRPDAGEEAAQRLCDEGLPVVFKKANVRFSSEIQELIRYTADTYGRLDILVNSAGVQRYGDVTETSEEVWDEVIDINLKGMFLSCKYAIPEMRKGGGGAIVNVSSVQAFASQKGVAAYTASKGGINAMTRAMALDHAQDNIRVNVVCPASIDTPMLRWAADLHKGESSQEQLLADWGKMHPIGRVGTMEEVGELIAFLASDRAGFITGAEYKIDGGMLAALGVHLPE</sequence>
<evidence type="ECO:0000256" key="2">
    <source>
        <dbReference type="ARBA" id="ARBA00023002"/>
    </source>
</evidence>
<evidence type="ECO:0000256" key="1">
    <source>
        <dbReference type="ARBA" id="ARBA00006484"/>
    </source>
</evidence>
<gene>
    <name evidence="5" type="ORF">QJS35_17750</name>
</gene>
<dbReference type="PANTHER" id="PTHR24321">
    <property type="entry name" value="DEHYDROGENASES, SHORT CHAIN"/>
    <property type="match status" value="1"/>
</dbReference>
<dbReference type="PANTHER" id="PTHR24321:SF8">
    <property type="entry name" value="ESTRADIOL 17-BETA-DEHYDROGENASE 8-RELATED"/>
    <property type="match status" value="1"/>
</dbReference>
<dbReference type="InterPro" id="IPR020904">
    <property type="entry name" value="Sc_DH/Rdtase_CS"/>
</dbReference>
<comment type="caution">
    <text evidence="5">The sequence shown here is derived from an EMBL/GenBank/DDBJ whole genome shotgun (WGS) entry which is preliminary data.</text>
</comment>
<keyword evidence="3" id="KW-0520">NAD</keyword>
<dbReference type="CDD" id="cd05233">
    <property type="entry name" value="SDR_c"/>
    <property type="match status" value="1"/>
</dbReference>
<keyword evidence="2" id="KW-0560">Oxidoreductase</keyword>
<dbReference type="InterPro" id="IPR057326">
    <property type="entry name" value="KR_dom"/>
</dbReference>
<protein>
    <submittedName>
        <fullName evidence="5">SDR family NAD(P)-dependent oxidoreductase</fullName>
    </submittedName>
</protein>
<dbReference type="PRINTS" id="PR00080">
    <property type="entry name" value="SDRFAMILY"/>
</dbReference>
<proteinExistence type="inferred from homology"/>
<dbReference type="Proteomes" id="UP001493487">
    <property type="component" value="Unassembled WGS sequence"/>
</dbReference>
<evidence type="ECO:0000259" key="4">
    <source>
        <dbReference type="SMART" id="SM00822"/>
    </source>
</evidence>
<dbReference type="SUPFAM" id="SSF51735">
    <property type="entry name" value="NAD(P)-binding Rossmann-fold domains"/>
    <property type="match status" value="1"/>
</dbReference>
<feature type="domain" description="Ketoreductase" evidence="4">
    <location>
        <begin position="11"/>
        <end position="193"/>
    </location>
</feature>
<dbReference type="Pfam" id="PF13561">
    <property type="entry name" value="adh_short_C2"/>
    <property type="match status" value="1"/>
</dbReference>
<name>A0ABV1KVU5_9BACL</name>